<organism evidence="1 2">
    <name type="scientific">Hansschlegelia quercus</name>
    <dbReference type="NCBI Taxonomy" id="2528245"/>
    <lineage>
        <taxon>Bacteria</taxon>
        <taxon>Pseudomonadati</taxon>
        <taxon>Pseudomonadota</taxon>
        <taxon>Alphaproteobacteria</taxon>
        <taxon>Hyphomicrobiales</taxon>
        <taxon>Methylopilaceae</taxon>
        <taxon>Hansschlegelia</taxon>
    </lineage>
</organism>
<gene>
    <name evidence="1" type="ORF">EYR15_13200</name>
</gene>
<dbReference type="Proteomes" id="UP000291613">
    <property type="component" value="Unassembled WGS sequence"/>
</dbReference>
<protein>
    <submittedName>
        <fullName evidence="1">DUF2794 domain-containing protein</fullName>
    </submittedName>
</protein>
<reference evidence="1 2" key="1">
    <citation type="submission" date="2019-02" db="EMBL/GenBank/DDBJ databases">
        <title>Hansschlegelia quercus sp. nov., a novel methylotrophic bacterium from buds of oak (Quercus robur L.).</title>
        <authorList>
            <person name="Agafonova N.V."/>
            <person name="Kaparullina E.N."/>
            <person name="Grouzdev D.S."/>
            <person name="Doronina N.V."/>
        </authorList>
    </citation>
    <scope>NUCLEOTIDE SEQUENCE [LARGE SCALE GENOMIC DNA]</scope>
    <source>
        <strain evidence="1 2">Dub</strain>
    </source>
</reference>
<dbReference type="RefSeq" id="WP_131004012.1">
    <property type="nucleotide sequence ID" value="NZ_JBHSZR010000001.1"/>
</dbReference>
<evidence type="ECO:0000313" key="1">
    <source>
        <dbReference type="EMBL" id="TBN51848.1"/>
    </source>
</evidence>
<evidence type="ECO:0000313" key="2">
    <source>
        <dbReference type="Proteomes" id="UP000291613"/>
    </source>
</evidence>
<name>A0A4Q9GMB6_9HYPH</name>
<dbReference type="OrthoDB" id="7159482at2"/>
<keyword evidence="2" id="KW-1185">Reference proteome</keyword>
<dbReference type="EMBL" id="SIUB01000006">
    <property type="protein sequence ID" value="TBN51848.1"/>
    <property type="molecule type" value="Genomic_DNA"/>
</dbReference>
<dbReference type="Pfam" id="PF10984">
    <property type="entry name" value="DUF2794"/>
    <property type="match status" value="1"/>
</dbReference>
<dbReference type="InterPro" id="IPR021252">
    <property type="entry name" value="DUF2794"/>
</dbReference>
<proteinExistence type="predicted"/>
<accession>A0A4Q9GMB6</accession>
<sequence>MIDEEPIRLFPPAATSPAAPAPPAEVSFDRRELNAILTVYGRMVAAGEWRDYAIDFLKEKAVFSVFRRASEAPLYRIEKTPKLARKQGAYAVVTTTGLILKRGHDLARVLAVVDKATLRVVSG</sequence>
<dbReference type="AlphaFoldDB" id="A0A4Q9GMB6"/>
<comment type="caution">
    <text evidence="1">The sequence shown here is derived from an EMBL/GenBank/DDBJ whole genome shotgun (WGS) entry which is preliminary data.</text>
</comment>